<accession>A0A1D6NCH6</accession>
<evidence type="ECO:0000259" key="6">
    <source>
        <dbReference type="Pfam" id="PF06454"/>
    </source>
</evidence>
<comment type="similarity">
    <text evidence="2">Belongs to the plant tobamovirus multiplication TOM1 protein family.</text>
</comment>
<dbReference type="InParanoid" id="A0A1D6NCH6"/>
<dbReference type="AlphaFoldDB" id="A0A1D6NCH6"/>
<dbReference type="FunCoup" id="A0A1D6NCH6">
    <property type="interactions" value="2844"/>
</dbReference>
<evidence type="ECO:0000256" key="3">
    <source>
        <dbReference type="ARBA" id="ARBA00022692"/>
    </source>
</evidence>
<evidence type="ECO:0000256" key="2">
    <source>
        <dbReference type="ARBA" id="ARBA00006779"/>
    </source>
</evidence>
<dbReference type="STRING" id="4577.A0A1D6NCH6"/>
<keyword evidence="3" id="KW-0812">Transmembrane</keyword>
<name>A0A1D6NCH6_MAIZE</name>
<evidence type="ECO:0000256" key="1">
    <source>
        <dbReference type="ARBA" id="ARBA00004128"/>
    </source>
</evidence>
<keyword evidence="5" id="KW-0472">Membrane</keyword>
<dbReference type="InterPro" id="IPR040226">
    <property type="entry name" value="THH1/TOM1/TOM3"/>
</dbReference>
<evidence type="ECO:0000313" key="7">
    <source>
        <dbReference type="EMBL" id="ONM38206.1"/>
    </source>
</evidence>
<evidence type="ECO:0000256" key="5">
    <source>
        <dbReference type="ARBA" id="ARBA00023136"/>
    </source>
</evidence>
<comment type="subcellular location">
    <subcellularLocation>
        <location evidence="1">Vacuole membrane</location>
        <topology evidence="1">Multi-pass membrane protein</topology>
    </subcellularLocation>
</comment>
<sequence length="389" mass="42895">MGRYGPFPAAAGDGGGCLPLPIVAAEGALAVLDGAIATAAFVQLARIHRHNQLQGWTRQKIFHFMIGLSNIVFLVYFVSTIIATCQRWICWVHGCGFVLMASPQILLLASFLLLLSFWVDLCHQTNDEDEEDGRSQSHHEALLDRTKAKPGIHPVNIRQRCCPGIQLGSRQKFVILATTHFNLQVLLLSFVVMLAFAILIWVGRGDNPIDSSLLKRVYLDVFSVVVIVLGGALACYGAVLFSKMSKVRSETVSTEKWKVASLAAVSLICFSSSAILALVTNVPARSFFPCIHIPSPTCKHSCDLVLDLALFFSYCQAVFYEANDMLLGSSVPSGFVLWIMREMPHRQVVERSVESRVVTLFRERPSTTQDPQWRTAVTSSNKALKSSPI</sequence>
<dbReference type="EMBL" id="CM007649">
    <property type="protein sequence ID" value="ONM38206.1"/>
    <property type="molecule type" value="Genomic_DNA"/>
</dbReference>
<dbReference type="IntAct" id="A0A1D6NCH6">
    <property type="interactions" value="1"/>
</dbReference>
<dbReference type="PANTHER" id="PTHR31142:SF4">
    <property type="entry name" value="OS01G0751300 PROTEIN"/>
    <property type="match status" value="1"/>
</dbReference>
<proteinExistence type="inferred from homology"/>
<dbReference type="GO" id="GO:0005774">
    <property type="term" value="C:vacuolar membrane"/>
    <property type="evidence" value="ECO:0007669"/>
    <property type="project" value="UniProtKB-SubCell"/>
</dbReference>
<evidence type="ECO:0000256" key="4">
    <source>
        <dbReference type="ARBA" id="ARBA00022989"/>
    </source>
</evidence>
<dbReference type="ExpressionAtlas" id="A0A1D6NCH6">
    <property type="expression patterns" value="baseline and differential"/>
</dbReference>
<accession>A0A3L6FEJ9</accession>
<dbReference type="PANTHER" id="PTHR31142">
    <property type="entry name" value="TOBAMOVIRUS MULTIPLICATION PROTEIN 1-LIKE ISOFORM X1"/>
    <property type="match status" value="1"/>
</dbReference>
<dbReference type="Pfam" id="PF06454">
    <property type="entry name" value="THH1_TOM1-3_dom"/>
    <property type="match status" value="1"/>
</dbReference>
<keyword evidence="4" id="KW-1133">Transmembrane helix</keyword>
<protein>
    <recommendedName>
        <fullName evidence="6">THH1/TOM1/TOM3 domain-containing protein</fullName>
    </recommendedName>
</protein>
<dbReference type="InterPro" id="IPR009457">
    <property type="entry name" value="THH1/TOM1/TOM3_dom"/>
</dbReference>
<gene>
    <name evidence="7" type="ORF">ZEAMMB73_Zm00001d043483</name>
</gene>
<organism evidence="7">
    <name type="scientific">Zea mays</name>
    <name type="common">Maize</name>
    <dbReference type="NCBI Taxonomy" id="4577"/>
    <lineage>
        <taxon>Eukaryota</taxon>
        <taxon>Viridiplantae</taxon>
        <taxon>Streptophyta</taxon>
        <taxon>Embryophyta</taxon>
        <taxon>Tracheophyta</taxon>
        <taxon>Spermatophyta</taxon>
        <taxon>Magnoliopsida</taxon>
        <taxon>Liliopsida</taxon>
        <taxon>Poales</taxon>
        <taxon>Poaceae</taxon>
        <taxon>PACMAD clade</taxon>
        <taxon>Panicoideae</taxon>
        <taxon>Andropogonodae</taxon>
        <taxon>Andropogoneae</taxon>
        <taxon>Tripsacinae</taxon>
        <taxon>Zea</taxon>
    </lineage>
</organism>
<reference evidence="7" key="1">
    <citation type="submission" date="2015-12" db="EMBL/GenBank/DDBJ databases">
        <title>Update maize B73 reference genome by single molecule sequencing technologies.</title>
        <authorList>
            <consortium name="Maize Genome Sequencing Project"/>
            <person name="Ware D."/>
        </authorList>
    </citation>
    <scope>NUCLEOTIDE SEQUENCE [LARGE SCALE GENOMIC DNA]</scope>
    <source>
        <tissue evidence="7">Seedling</tissue>
    </source>
</reference>
<feature type="domain" description="THH1/TOM1/TOM3" evidence="6">
    <location>
        <begin position="28"/>
        <end position="127"/>
    </location>
</feature>